<feature type="transmembrane region" description="Helical" evidence="1">
    <location>
        <begin position="193"/>
        <end position="213"/>
    </location>
</feature>
<dbReference type="Gene3D" id="1.20.120.1760">
    <property type="match status" value="1"/>
</dbReference>
<dbReference type="InterPro" id="IPR043130">
    <property type="entry name" value="CDP-OH_PTrfase_TM_dom"/>
</dbReference>
<organism evidence="2 3">
    <name type="scientific">Sporichthya brevicatena</name>
    <dbReference type="NCBI Taxonomy" id="171442"/>
    <lineage>
        <taxon>Bacteria</taxon>
        <taxon>Bacillati</taxon>
        <taxon>Actinomycetota</taxon>
        <taxon>Actinomycetes</taxon>
        <taxon>Sporichthyales</taxon>
        <taxon>Sporichthyaceae</taxon>
        <taxon>Sporichthya</taxon>
    </lineage>
</organism>
<gene>
    <name evidence="2" type="ORF">GCM10009547_29760</name>
</gene>
<dbReference type="InterPro" id="IPR000462">
    <property type="entry name" value="CDP-OH_P_trans"/>
</dbReference>
<feature type="transmembrane region" description="Helical" evidence="1">
    <location>
        <begin position="168"/>
        <end position="187"/>
    </location>
</feature>
<sequence>MTSREEYLAAWAAGHGGHDPSRGGRAERGWFALVHRVALPLRGVHPDALTAVAVACAGVAAVLAGGDPRLCLLAAALVLVSAVLDGVDGAVAVMTGRASRWGHLVDSLGDRLAEVFFGIALYEAGAPGPVCAGAVASSWLQEYARARAGAGGLTDILVVTVAERPTRVIATVLGLLTVGLLGQNSVGEFDAEIAAFCGAVLWLALGLVGLAQLGRALRHALRPGGTAAGS</sequence>
<keyword evidence="1" id="KW-0812">Transmembrane</keyword>
<feature type="transmembrane region" description="Helical" evidence="1">
    <location>
        <begin position="72"/>
        <end position="94"/>
    </location>
</feature>
<dbReference type="Proteomes" id="UP001500957">
    <property type="component" value="Unassembled WGS sequence"/>
</dbReference>
<evidence type="ECO:0008006" key="4">
    <source>
        <dbReference type="Google" id="ProtNLM"/>
    </source>
</evidence>
<evidence type="ECO:0000313" key="3">
    <source>
        <dbReference type="Proteomes" id="UP001500957"/>
    </source>
</evidence>
<evidence type="ECO:0000256" key="1">
    <source>
        <dbReference type="SAM" id="Phobius"/>
    </source>
</evidence>
<dbReference type="Pfam" id="PF01066">
    <property type="entry name" value="CDP-OH_P_transf"/>
    <property type="match status" value="1"/>
</dbReference>
<proteinExistence type="predicted"/>
<protein>
    <recommendedName>
        <fullName evidence="4">CDP-diacylglycerol--glycerol-3-phosphate 3-phosphatidyltransferase</fullName>
    </recommendedName>
</protein>
<accession>A0ABN1GZK2</accession>
<evidence type="ECO:0000313" key="2">
    <source>
        <dbReference type="EMBL" id="GAA0624636.1"/>
    </source>
</evidence>
<feature type="transmembrane region" description="Helical" evidence="1">
    <location>
        <begin position="48"/>
        <end position="66"/>
    </location>
</feature>
<comment type="caution">
    <text evidence="2">The sequence shown here is derived from an EMBL/GenBank/DDBJ whole genome shotgun (WGS) entry which is preliminary data.</text>
</comment>
<dbReference type="RefSeq" id="WP_344606078.1">
    <property type="nucleotide sequence ID" value="NZ_BAAAHE010000024.1"/>
</dbReference>
<keyword evidence="3" id="KW-1185">Reference proteome</keyword>
<keyword evidence="1" id="KW-0472">Membrane</keyword>
<keyword evidence="1" id="KW-1133">Transmembrane helix</keyword>
<name>A0ABN1GZK2_9ACTN</name>
<dbReference type="EMBL" id="BAAAHE010000024">
    <property type="protein sequence ID" value="GAA0624636.1"/>
    <property type="molecule type" value="Genomic_DNA"/>
</dbReference>
<reference evidence="2 3" key="1">
    <citation type="journal article" date="2019" name="Int. J. Syst. Evol. Microbiol.">
        <title>The Global Catalogue of Microorganisms (GCM) 10K type strain sequencing project: providing services to taxonomists for standard genome sequencing and annotation.</title>
        <authorList>
            <consortium name="The Broad Institute Genomics Platform"/>
            <consortium name="The Broad Institute Genome Sequencing Center for Infectious Disease"/>
            <person name="Wu L."/>
            <person name="Ma J."/>
        </authorList>
    </citation>
    <scope>NUCLEOTIDE SEQUENCE [LARGE SCALE GENOMIC DNA]</scope>
    <source>
        <strain evidence="2 3">JCM 10671</strain>
    </source>
</reference>